<feature type="compositionally biased region" description="Polar residues" evidence="4">
    <location>
        <begin position="24"/>
        <end position="34"/>
    </location>
</feature>
<dbReference type="Pfam" id="PF00641">
    <property type="entry name" value="Zn_ribbon_RanBP"/>
    <property type="match status" value="5"/>
</dbReference>
<keyword evidence="3" id="KW-0862">Zinc</keyword>
<proteinExistence type="predicted"/>
<dbReference type="Proteomes" id="UP001213000">
    <property type="component" value="Unassembled WGS sequence"/>
</dbReference>
<dbReference type="SMART" id="SM00547">
    <property type="entry name" value="ZnF_RBZ"/>
    <property type="match status" value="5"/>
</dbReference>
<organism evidence="6 7">
    <name type="scientific">Leucocoprinus birnbaumii</name>
    <dbReference type="NCBI Taxonomy" id="56174"/>
    <lineage>
        <taxon>Eukaryota</taxon>
        <taxon>Fungi</taxon>
        <taxon>Dikarya</taxon>
        <taxon>Basidiomycota</taxon>
        <taxon>Agaricomycotina</taxon>
        <taxon>Agaricomycetes</taxon>
        <taxon>Agaricomycetidae</taxon>
        <taxon>Agaricales</taxon>
        <taxon>Agaricineae</taxon>
        <taxon>Agaricaceae</taxon>
        <taxon>Leucocoprinus</taxon>
    </lineage>
</organism>
<dbReference type="InterPro" id="IPR001876">
    <property type="entry name" value="Znf_RanBP2"/>
</dbReference>
<dbReference type="GO" id="GO:0005634">
    <property type="term" value="C:nucleus"/>
    <property type="evidence" value="ECO:0007669"/>
    <property type="project" value="TreeGrafter"/>
</dbReference>
<dbReference type="GO" id="GO:0006281">
    <property type="term" value="P:DNA repair"/>
    <property type="evidence" value="ECO:0007669"/>
    <property type="project" value="TreeGrafter"/>
</dbReference>
<evidence type="ECO:0000259" key="5">
    <source>
        <dbReference type="SMART" id="SM00547"/>
    </source>
</evidence>
<reference evidence="6" key="1">
    <citation type="submission" date="2022-07" db="EMBL/GenBank/DDBJ databases">
        <title>Genome Sequence of Leucocoprinus birnbaumii.</title>
        <authorList>
            <person name="Buettner E."/>
        </authorList>
    </citation>
    <scope>NUCLEOTIDE SEQUENCE</scope>
    <source>
        <strain evidence="6">VT141</strain>
    </source>
</reference>
<evidence type="ECO:0000313" key="7">
    <source>
        <dbReference type="Proteomes" id="UP001213000"/>
    </source>
</evidence>
<feature type="domain" description="RanBP2-type" evidence="5">
    <location>
        <begin position="384"/>
        <end position="409"/>
    </location>
</feature>
<dbReference type="EMBL" id="JANIEX010000310">
    <property type="protein sequence ID" value="KAJ3569039.1"/>
    <property type="molecule type" value="Genomic_DNA"/>
</dbReference>
<comment type="caution">
    <text evidence="6">The sequence shown here is derived from an EMBL/GenBank/DDBJ whole genome shotgun (WGS) entry which is preliminary data.</text>
</comment>
<accession>A0AAD5YS08</accession>
<feature type="region of interest" description="Disordered" evidence="4">
    <location>
        <begin position="1"/>
        <end position="115"/>
    </location>
</feature>
<dbReference type="PANTHER" id="PTHR46622">
    <property type="entry name" value="DNA-DEPENDENT METALLOPROTEASE WSS1"/>
    <property type="match status" value="1"/>
</dbReference>
<evidence type="ECO:0000256" key="3">
    <source>
        <dbReference type="ARBA" id="ARBA00022833"/>
    </source>
</evidence>
<name>A0AAD5YS08_9AGAR</name>
<feature type="domain" description="RanBP2-type" evidence="5">
    <location>
        <begin position="330"/>
        <end position="355"/>
    </location>
</feature>
<feature type="domain" description="RanBP2-type" evidence="5">
    <location>
        <begin position="220"/>
        <end position="245"/>
    </location>
</feature>
<dbReference type="GO" id="GO:0008270">
    <property type="term" value="F:zinc ion binding"/>
    <property type="evidence" value="ECO:0007669"/>
    <property type="project" value="UniProtKB-KW"/>
</dbReference>
<keyword evidence="7" id="KW-1185">Reference proteome</keyword>
<keyword evidence="1" id="KW-0479">Metal-binding</keyword>
<keyword evidence="2" id="KW-0863">Zinc-finger</keyword>
<protein>
    <recommendedName>
        <fullName evidence="5">RanBP2-type domain-containing protein</fullName>
    </recommendedName>
</protein>
<dbReference type="InterPro" id="IPR053000">
    <property type="entry name" value="WSS1-like_metalloprotease"/>
</dbReference>
<evidence type="ECO:0000256" key="4">
    <source>
        <dbReference type="SAM" id="MobiDB-lite"/>
    </source>
</evidence>
<dbReference type="AlphaFoldDB" id="A0AAD5YS08"/>
<gene>
    <name evidence="6" type="ORF">NP233_g5315</name>
</gene>
<sequence>MQPLQTFTKDKKEKLPPLKVPAVPTSQGAGNSKSLFGPKSSMPKEPSKLRFSMQPEPTSTPPSPVPEPKAKLQAAPKPILTGFTFNPSAVPPAATETEQKKENTPTSNFSAFPPAPSVPISAPVSVPTSTPIPVSPPVASPKSAKDTAKLQSLSSLPTFTFTFPFSAASGNSKARDEAKAIPKAALPTFDLTKPTPSSSSPATFNWNAAGMKPPATSTAGEWTCDSCMLKNPASATTKCTICDAAKPVATAEAPKPTPSFDWSAAGMKPTSGPSAGEWVCNQCFLKNPASAMAKCTICDAAKPGAEPAKPAASFNWAAARLKPTPGPAAGEWVCSQCSLKNPASATSKCGICDAAKPGATAESKSATFNWGAAGLKAPSANGSGEWTCSQCMLKNPAIATYACTICDAAKPGAELAPKALSFNWAAAGMKPPSSASGGEWTCGTCGLKNPADATTKCTICDAARS</sequence>
<dbReference type="Gene3D" id="4.10.1060.10">
    <property type="entry name" value="Zinc finger, RanBP2-type"/>
    <property type="match status" value="5"/>
</dbReference>
<evidence type="ECO:0000256" key="1">
    <source>
        <dbReference type="ARBA" id="ARBA00022723"/>
    </source>
</evidence>
<feature type="compositionally biased region" description="Pro residues" evidence="4">
    <location>
        <begin position="58"/>
        <end position="67"/>
    </location>
</feature>
<dbReference type="PANTHER" id="PTHR46622:SF1">
    <property type="entry name" value="DNA-DEPENDENT METALLOPROTEASE WSS1"/>
    <property type="match status" value="1"/>
</dbReference>
<evidence type="ECO:0000313" key="6">
    <source>
        <dbReference type="EMBL" id="KAJ3569039.1"/>
    </source>
</evidence>
<feature type="domain" description="RanBP2-type" evidence="5">
    <location>
        <begin position="276"/>
        <end position="301"/>
    </location>
</feature>
<feature type="domain" description="RanBP2-type" evidence="5">
    <location>
        <begin position="438"/>
        <end position="463"/>
    </location>
</feature>
<dbReference type="GO" id="GO:0008237">
    <property type="term" value="F:metallopeptidase activity"/>
    <property type="evidence" value="ECO:0007669"/>
    <property type="project" value="TreeGrafter"/>
</dbReference>
<evidence type="ECO:0000256" key="2">
    <source>
        <dbReference type="ARBA" id="ARBA00022771"/>
    </source>
</evidence>